<dbReference type="SUPFAM" id="SSF52313">
    <property type="entry name" value="Ribosomal protein S2"/>
    <property type="match status" value="1"/>
</dbReference>
<proteinExistence type="inferred from homology"/>
<dbReference type="PANTHER" id="PTHR12534">
    <property type="entry name" value="30S RIBOSOMAL PROTEIN S2 PROKARYOTIC AND ORGANELLAR"/>
    <property type="match status" value="1"/>
</dbReference>
<dbReference type="Pfam" id="PF00318">
    <property type="entry name" value="Ribosomal_S2"/>
    <property type="match status" value="1"/>
</dbReference>
<dbReference type="CDD" id="cd01425">
    <property type="entry name" value="RPS2"/>
    <property type="match status" value="1"/>
</dbReference>
<dbReference type="InterPro" id="IPR005706">
    <property type="entry name" value="Ribosomal_uS2_bac/mit/plastid"/>
</dbReference>
<accession>A0A1D8NN76</accession>
<dbReference type="RefSeq" id="XP_505353.1">
    <property type="nucleotide sequence ID" value="XM_505353.1"/>
</dbReference>
<dbReference type="Proteomes" id="UP000182444">
    <property type="component" value="Chromosome 1F"/>
</dbReference>
<evidence type="ECO:0000256" key="1">
    <source>
        <dbReference type="ARBA" id="ARBA00006242"/>
    </source>
</evidence>
<dbReference type="PANTHER" id="PTHR12534:SF0">
    <property type="entry name" value="SMALL RIBOSOMAL SUBUNIT PROTEIN US2M"/>
    <property type="match status" value="1"/>
</dbReference>
<dbReference type="PRINTS" id="PR00395">
    <property type="entry name" value="RIBOSOMALS2"/>
</dbReference>
<dbReference type="GO" id="GO:0006412">
    <property type="term" value="P:translation"/>
    <property type="evidence" value="ECO:0007669"/>
    <property type="project" value="InterPro"/>
</dbReference>
<dbReference type="KEGG" id="yli:2908174"/>
<dbReference type="VEuPathDB" id="FungiDB:YALI0_F12991g"/>
<reference evidence="5 7" key="1">
    <citation type="journal article" date="2016" name="PLoS ONE">
        <title>Sequence Assembly of Yarrowia lipolytica Strain W29/CLIB89 Shows Transposable Element Diversity.</title>
        <authorList>
            <person name="Magnan C."/>
            <person name="Yu J."/>
            <person name="Chang I."/>
            <person name="Jahn E."/>
            <person name="Kanomata Y."/>
            <person name="Wu J."/>
            <person name="Zeller M."/>
            <person name="Oakes M."/>
            <person name="Baldi P."/>
            <person name="Sandmeyer S."/>
        </authorList>
    </citation>
    <scope>NUCLEOTIDE SEQUENCE [LARGE SCALE GENOMIC DNA]</scope>
    <source>
        <strain evidence="5">CLIB89</strain>
        <strain evidence="7">CLIB89(W29)</strain>
    </source>
</reference>
<dbReference type="GeneID" id="2908174"/>
<keyword evidence="2 6" id="KW-0689">Ribosomal protein</keyword>
<dbReference type="InterPro" id="IPR001865">
    <property type="entry name" value="Ribosomal_uS2"/>
</dbReference>
<dbReference type="InterPro" id="IPR018130">
    <property type="entry name" value="Ribosomal_uS2_CS"/>
</dbReference>
<evidence type="ECO:0000313" key="8">
    <source>
        <dbReference type="Proteomes" id="UP000256601"/>
    </source>
</evidence>
<name>A0A1D8NN76_YARLL</name>
<gene>
    <name evidence="6" type="ORF">B0I71DRAFT_130853</name>
    <name evidence="5" type="ORF">YALI1_F17431g</name>
</gene>
<organism evidence="5 7">
    <name type="scientific">Yarrowia lipolytica</name>
    <name type="common">Candida lipolytica</name>
    <dbReference type="NCBI Taxonomy" id="4952"/>
    <lineage>
        <taxon>Eukaryota</taxon>
        <taxon>Fungi</taxon>
        <taxon>Dikarya</taxon>
        <taxon>Ascomycota</taxon>
        <taxon>Saccharomycotina</taxon>
        <taxon>Dipodascomycetes</taxon>
        <taxon>Dipodascales</taxon>
        <taxon>Dipodascales incertae sedis</taxon>
        <taxon>Yarrowia</taxon>
    </lineage>
</organism>
<evidence type="ECO:0000313" key="5">
    <source>
        <dbReference type="EMBL" id="AOW07104.1"/>
    </source>
</evidence>
<dbReference type="eggNOG" id="KOG0832">
    <property type="taxonomic scope" value="Eukaryota"/>
</dbReference>
<dbReference type="VEuPathDB" id="FungiDB:YALI1_F17431g"/>
<dbReference type="NCBIfam" id="TIGR01011">
    <property type="entry name" value="rpsB_bact"/>
    <property type="match status" value="1"/>
</dbReference>
<reference evidence="6 8" key="2">
    <citation type="submission" date="2018-07" db="EMBL/GenBank/DDBJ databases">
        <title>Draft Genome Assemblies for Five Robust Yarrowia lipolytica Strains Exhibiting High Lipid Production and Pentose Sugar Utilization and Sugar Alcohol Secretion from Undetoxified Lignocellulosic Biomass Hydrolysates.</title>
        <authorList>
            <consortium name="DOE Joint Genome Institute"/>
            <person name="Walker C."/>
            <person name="Ryu S."/>
            <person name="Na H."/>
            <person name="Zane M."/>
            <person name="LaButti K."/>
            <person name="Lipzen A."/>
            <person name="Haridas S."/>
            <person name="Barry K."/>
            <person name="Grigoriev I.V."/>
            <person name="Quarterman J."/>
            <person name="Slininger P."/>
            <person name="Dien B."/>
            <person name="Trinh C.T."/>
        </authorList>
    </citation>
    <scope>NUCLEOTIDE SEQUENCE [LARGE SCALE GENOMIC DNA]</scope>
    <source>
        <strain evidence="6 8">YB392</strain>
    </source>
</reference>
<dbReference type="Gene3D" id="3.40.50.10490">
    <property type="entry name" value="Glucose-6-phosphate isomerase like protein, domain 1"/>
    <property type="match status" value="1"/>
</dbReference>
<evidence type="ECO:0000256" key="3">
    <source>
        <dbReference type="ARBA" id="ARBA00023274"/>
    </source>
</evidence>
<dbReference type="InterPro" id="IPR023591">
    <property type="entry name" value="Ribosomal_uS2_flav_dom_sf"/>
</dbReference>
<dbReference type="HAMAP" id="MF_00291_B">
    <property type="entry name" value="Ribosomal_uS2_B"/>
    <property type="match status" value="1"/>
</dbReference>
<feature type="region of interest" description="Disordered" evidence="4">
    <location>
        <begin position="407"/>
        <end position="427"/>
    </location>
</feature>
<dbReference type="FunFam" id="3.40.50.10490:FF:000055">
    <property type="entry name" value="Mitochondrial ribosomal protein"/>
    <property type="match status" value="1"/>
</dbReference>
<evidence type="ECO:0000256" key="2">
    <source>
        <dbReference type="ARBA" id="ARBA00022980"/>
    </source>
</evidence>
<sequence>MLRSIRRYSTKSPFAKVGSKTQSYDYLRALRVTPAETFADVPLSPELEQELSTKFQEFQKALKAGEKLEQVKEIARQARGTKNAAAGGDPQADLSSLMGRIDSKNIRVGNDQSKIAAIFPLLKRTARDEEYTKQELFLRRQHRHDMLSKLGAEVKGVYDPLHIIKHPKSGTEATVTSLLAAGAHLGHAVELGHVNNQPFIYGVRDGISIIDLEQTVTQLRRAARITEAVAKQNGLILFVGTRDGQKLALEAMSRRCGASYVHSKWIPGAITNFSNIAANWKRYEVVDGESGTSFADINQHTGREFDAEISGPNMRPDLVIILNPDENPALIRECLKSCIPTVGVADTNFNPSKLSYPIAANDDSLRTTDLITGVLARAAEKGHKLRRFEEQQRRNAELLHMKKNLVQAADENDVTEDPFSSGEAHKE</sequence>
<dbReference type="EMBL" id="CP017558">
    <property type="protein sequence ID" value="AOW07104.1"/>
    <property type="molecule type" value="Genomic_DNA"/>
</dbReference>
<evidence type="ECO:0000313" key="6">
    <source>
        <dbReference type="EMBL" id="RDW26464.1"/>
    </source>
</evidence>
<dbReference type="AlphaFoldDB" id="A0A1D8NN76"/>
<keyword evidence="3" id="KW-0687">Ribonucleoprotein</keyword>
<dbReference type="GO" id="GO:0003735">
    <property type="term" value="F:structural constituent of ribosome"/>
    <property type="evidence" value="ECO:0007669"/>
    <property type="project" value="InterPro"/>
</dbReference>
<evidence type="ECO:0000256" key="4">
    <source>
        <dbReference type="SAM" id="MobiDB-lite"/>
    </source>
</evidence>
<comment type="similarity">
    <text evidence="1">Belongs to the universal ribosomal protein uS2 family.</text>
</comment>
<dbReference type="Proteomes" id="UP000256601">
    <property type="component" value="Unassembled WGS sequence"/>
</dbReference>
<evidence type="ECO:0000313" key="7">
    <source>
        <dbReference type="Proteomes" id="UP000182444"/>
    </source>
</evidence>
<dbReference type="GO" id="GO:0005763">
    <property type="term" value="C:mitochondrial small ribosomal subunit"/>
    <property type="evidence" value="ECO:0007669"/>
    <property type="project" value="TreeGrafter"/>
</dbReference>
<dbReference type="EMBL" id="KZ857333">
    <property type="protein sequence ID" value="RDW26464.1"/>
    <property type="molecule type" value="Genomic_DNA"/>
</dbReference>
<dbReference type="OrthoDB" id="2320368at2759"/>
<dbReference type="PROSITE" id="PS00962">
    <property type="entry name" value="RIBOSOMAL_S2_1"/>
    <property type="match status" value="1"/>
</dbReference>
<protein>
    <submittedName>
        <fullName evidence="6">Ribosomal protein S2, flavodoxin-like domain-containing protein</fullName>
    </submittedName>
</protein>